<evidence type="ECO:0000256" key="4">
    <source>
        <dbReference type="ARBA" id="ARBA00022448"/>
    </source>
</evidence>
<evidence type="ECO:0000256" key="7">
    <source>
        <dbReference type="ARBA" id="ARBA00022795"/>
    </source>
</evidence>
<keyword evidence="12" id="KW-0966">Cell projection</keyword>
<dbReference type="GO" id="GO:0006935">
    <property type="term" value="P:chemotaxis"/>
    <property type="evidence" value="ECO:0007669"/>
    <property type="project" value="UniProtKB-KW"/>
</dbReference>
<keyword evidence="4" id="KW-0813">Transport</keyword>
<evidence type="ECO:0000256" key="6">
    <source>
        <dbReference type="ARBA" id="ARBA00022500"/>
    </source>
</evidence>
<dbReference type="GO" id="GO:0015031">
    <property type="term" value="P:protein transport"/>
    <property type="evidence" value="ECO:0007669"/>
    <property type="project" value="UniProtKB-KW"/>
</dbReference>
<evidence type="ECO:0000256" key="2">
    <source>
        <dbReference type="ARBA" id="ARBA00010004"/>
    </source>
</evidence>
<sequence>MKRFKYSLETVLDYKTQVLDNLKTEHAAIVSNVNQKKEEIEQLKEQLNGFQYGFDCTKTQGASIESFWLYDRCIEGMEKKIDEQKVQLNLLERQEEQKKNEVVAANIDTSRYEKLKGRRFNEHQKAEMKEEEAFMEEFVIRGITVAGRMRHGGRG</sequence>
<dbReference type="NCBIfam" id="TIGR02473">
    <property type="entry name" value="flagell_FliJ"/>
    <property type="match status" value="1"/>
</dbReference>
<dbReference type="RefSeq" id="WP_002594966.1">
    <property type="nucleotide sequence ID" value="NZ_KB850998.1"/>
</dbReference>
<proteinExistence type="inferred from homology"/>
<evidence type="ECO:0000313" key="12">
    <source>
        <dbReference type="EMBL" id="ENZ18819.1"/>
    </source>
</evidence>
<keyword evidence="12" id="KW-0969">Cilium</keyword>
<comment type="caution">
    <text evidence="12">The sequence shown here is derived from an EMBL/GenBank/DDBJ whole genome shotgun (WGS) entry which is preliminary data.</text>
</comment>
<keyword evidence="10" id="KW-1006">Bacterial flagellum protein export</keyword>
<dbReference type="GO" id="GO:0009288">
    <property type="term" value="C:bacterial-type flagellum"/>
    <property type="evidence" value="ECO:0007669"/>
    <property type="project" value="InterPro"/>
</dbReference>
<evidence type="ECO:0000256" key="3">
    <source>
        <dbReference type="ARBA" id="ARBA00020392"/>
    </source>
</evidence>
<evidence type="ECO:0000313" key="13">
    <source>
        <dbReference type="Proteomes" id="UP000013085"/>
    </source>
</evidence>
<dbReference type="Gene3D" id="1.10.287.1700">
    <property type="match status" value="1"/>
</dbReference>
<evidence type="ECO:0000256" key="10">
    <source>
        <dbReference type="ARBA" id="ARBA00023225"/>
    </source>
</evidence>
<dbReference type="GO" id="GO:0044781">
    <property type="term" value="P:bacterial-type flagellum organization"/>
    <property type="evidence" value="ECO:0007669"/>
    <property type="project" value="UniProtKB-KW"/>
</dbReference>
<reference evidence="12 13" key="1">
    <citation type="submission" date="2013-01" db="EMBL/GenBank/DDBJ databases">
        <title>The Genome Sequence of Clostridium clostridioforme 90A8.</title>
        <authorList>
            <consortium name="The Broad Institute Genome Sequencing Platform"/>
            <person name="Earl A."/>
            <person name="Ward D."/>
            <person name="Feldgarden M."/>
            <person name="Gevers D."/>
            <person name="Courvalin P."/>
            <person name="Lambert T."/>
            <person name="Walker B."/>
            <person name="Young S.K."/>
            <person name="Zeng Q."/>
            <person name="Gargeya S."/>
            <person name="Fitzgerald M."/>
            <person name="Haas B."/>
            <person name="Abouelleil A."/>
            <person name="Alvarado L."/>
            <person name="Arachchi H.M."/>
            <person name="Berlin A.M."/>
            <person name="Chapman S.B."/>
            <person name="Dewar J."/>
            <person name="Goldberg J."/>
            <person name="Griggs A."/>
            <person name="Gujja S."/>
            <person name="Hansen M."/>
            <person name="Howarth C."/>
            <person name="Imamovic A."/>
            <person name="Larimer J."/>
            <person name="McCowan C."/>
            <person name="Murphy C."/>
            <person name="Neiman D."/>
            <person name="Pearson M."/>
            <person name="Priest M."/>
            <person name="Roberts A."/>
            <person name="Saif S."/>
            <person name="Shea T."/>
            <person name="Sisk P."/>
            <person name="Sykes S."/>
            <person name="Wortman J."/>
            <person name="Nusbaum C."/>
            <person name="Birren B."/>
        </authorList>
    </citation>
    <scope>NUCLEOTIDE SEQUENCE [LARGE SCALE GENOMIC DNA]</scope>
    <source>
        <strain evidence="12 13">90A8</strain>
    </source>
</reference>
<gene>
    <name evidence="12" type="ORF">HMPREF1090_01136</name>
</gene>
<dbReference type="EMBL" id="AGYR01000007">
    <property type="protein sequence ID" value="ENZ18819.1"/>
    <property type="molecule type" value="Genomic_DNA"/>
</dbReference>
<dbReference type="GO" id="GO:0071973">
    <property type="term" value="P:bacterial-type flagellum-dependent cell motility"/>
    <property type="evidence" value="ECO:0007669"/>
    <property type="project" value="InterPro"/>
</dbReference>
<dbReference type="InterPro" id="IPR053716">
    <property type="entry name" value="Flag_assembly_chemotaxis_eff"/>
</dbReference>
<evidence type="ECO:0000256" key="11">
    <source>
        <dbReference type="SAM" id="Coils"/>
    </source>
</evidence>
<dbReference type="GO" id="GO:0005886">
    <property type="term" value="C:plasma membrane"/>
    <property type="evidence" value="ECO:0007669"/>
    <property type="project" value="UniProtKB-SubCell"/>
</dbReference>
<keyword evidence="8" id="KW-0653">Protein transport</keyword>
<keyword evidence="6" id="KW-0145">Chemotaxis</keyword>
<evidence type="ECO:0000256" key="5">
    <source>
        <dbReference type="ARBA" id="ARBA00022475"/>
    </source>
</evidence>
<dbReference type="Pfam" id="PF02050">
    <property type="entry name" value="FliJ"/>
    <property type="match status" value="1"/>
</dbReference>
<keyword evidence="9" id="KW-0472">Membrane</keyword>
<dbReference type="PATRIC" id="fig|999408.3.peg.1215"/>
<protein>
    <recommendedName>
        <fullName evidence="3">Flagellar FliJ protein</fullName>
    </recommendedName>
</protein>
<evidence type="ECO:0000256" key="9">
    <source>
        <dbReference type="ARBA" id="ARBA00023136"/>
    </source>
</evidence>
<feature type="coiled-coil region" evidence="11">
    <location>
        <begin position="19"/>
        <end position="108"/>
    </location>
</feature>
<keyword evidence="7" id="KW-1005">Bacterial flagellum biogenesis</keyword>
<dbReference type="InterPro" id="IPR012823">
    <property type="entry name" value="Flagell_FliJ"/>
</dbReference>
<keyword evidence="12" id="KW-0282">Flagellum</keyword>
<comment type="subcellular location">
    <subcellularLocation>
        <location evidence="1">Cell membrane</location>
        <topology evidence="1">Peripheral membrane protein</topology>
        <orientation evidence="1">Cytoplasmic side</orientation>
    </subcellularLocation>
</comment>
<comment type="similarity">
    <text evidence="2">Belongs to the FliJ family.</text>
</comment>
<evidence type="ECO:0000256" key="1">
    <source>
        <dbReference type="ARBA" id="ARBA00004413"/>
    </source>
</evidence>
<organism evidence="12 13">
    <name type="scientific">[Clostridium] clostridioforme 90A8</name>
    <dbReference type="NCBI Taxonomy" id="999408"/>
    <lineage>
        <taxon>Bacteria</taxon>
        <taxon>Bacillati</taxon>
        <taxon>Bacillota</taxon>
        <taxon>Clostridia</taxon>
        <taxon>Lachnospirales</taxon>
        <taxon>Lachnospiraceae</taxon>
        <taxon>Enterocloster</taxon>
    </lineage>
</organism>
<accession>A0A0E2HT89</accession>
<dbReference type="Proteomes" id="UP000013085">
    <property type="component" value="Unassembled WGS sequence"/>
</dbReference>
<evidence type="ECO:0000256" key="8">
    <source>
        <dbReference type="ARBA" id="ARBA00022927"/>
    </source>
</evidence>
<keyword evidence="11" id="KW-0175">Coiled coil</keyword>
<keyword evidence="5" id="KW-1003">Cell membrane</keyword>
<dbReference type="HOGENOM" id="CLU_139638_4_0_9"/>
<name>A0A0E2HT89_9FIRM</name>
<dbReference type="AlphaFoldDB" id="A0A0E2HT89"/>